<feature type="compositionally biased region" description="Acidic residues" evidence="1">
    <location>
        <begin position="106"/>
        <end position="121"/>
    </location>
</feature>
<reference evidence="2 3" key="1">
    <citation type="journal article" date="2016" name="Nat. Commun.">
        <title>Thousands of microbial genomes shed light on interconnected biogeochemical processes in an aquifer system.</title>
        <authorList>
            <person name="Anantharaman K."/>
            <person name="Brown C.T."/>
            <person name="Hug L.A."/>
            <person name="Sharon I."/>
            <person name="Castelle C.J."/>
            <person name="Probst A.J."/>
            <person name="Thomas B.C."/>
            <person name="Singh A."/>
            <person name="Wilkins M.J."/>
            <person name="Karaoz U."/>
            <person name="Brodie E.L."/>
            <person name="Williams K.H."/>
            <person name="Hubbard S.S."/>
            <person name="Banfield J.F."/>
        </authorList>
    </citation>
    <scope>NUCLEOTIDE SEQUENCE [LARGE SCALE GENOMIC DNA]</scope>
</reference>
<protein>
    <submittedName>
        <fullName evidence="2">Uncharacterized protein</fullName>
    </submittedName>
</protein>
<evidence type="ECO:0000313" key="3">
    <source>
        <dbReference type="Proteomes" id="UP000178587"/>
    </source>
</evidence>
<dbReference type="AlphaFoldDB" id="A0A1F6ERV9"/>
<dbReference type="EMBL" id="MFLU01000002">
    <property type="protein sequence ID" value="OGG76182.1"/>
    <property type="molecule type" value="Genomic_DNA"/>
</dbReference>
<organism evidence="2 3">
    <name type="scientific">Candidatus Kaiserbacteria bacterium RIFCSPLOWO2_01_FULL_50_24</name>
    <dbReference type="NCBI Taxonomy" id="1798507"/>
    <lineage>
        <taxon>Bacteria</taxon>
        <taxon>Candidatus Kaiseribacteriota</taxon>
    </lineage>
</organism>
<dbReference type="Proteomes" id="UP000178587">
    <property type="component" value="Unassembled WGS sequence"/>
</dbReference>
<gene>
    <name evidence="2" type="ORF">A3A34_01685</name>
</gene>
<feature type="region of interest" description="Disordered" evidence="1">
    <location>
        <begin position="90"/>
        <end position="121"/>
    </location>
</feature>
<evidence type="ECO:0000313" key="2">
    <source>
        <dbReference type="EMBL" id="OGG76182.1"/>
    </source>
</evidence>
<proteinExistence type="predicted"/>
<evidence type="ECO:0000256" key="1">
    <source>
        <dbReference type="SAM" id="MobiDB-lite"/>
    </source>
</evidence>
<name>A0A1F6ERV9_9BACT</name>
<sequence>MTRETSVAEKSKEEEDREEILYVLGAYAMGIEPRDICASARLETLANAVGLFIDRGYIEDVGETVNDICEKANECGLGKTAWLEKLKKKAGIPTGDPDVQERDDGGEYGDEDDDVDETEDK</sequence>
<accession>A0A1F6ERV9</accession>
<comment type="caution">
    <text evidence="2">The sequence shown here is derived from an EMBL/GenBank/DDBJ whole genome shotgun (WGS) entry which is preliminary data.</text>
</comment>